<dbReference type="RefSeq" id="WP_268905965.1">
    <property type="nucleotide sequence ID" value="NZ_BNJJ01000003.1"/>
</dbReference>
<reference evidence="9 10" key="1">
    <citation type="journal article" date="2021" name="Int. J. Syst. Evol. Microbiol.">
        <title>Reticulibacter mediterranei gen. nov., sp. nov., within the new family Reticulibacteraceae fam. nov., and Ktedonospora formicarum gen. nov., sp. nov., Ktedonobacter robiniae sp. nov., Dictyobacter formicarum sp. nov. and Dictyobacter arantiisoli sp. nov., belonging to the class Ktedonobacteria.</title>
        <authorList>
            <person name="Yabe S."/>
            <person name="Zheng Y."/>
            <person name="Wang C.M."/>
            <person name="Sakai Y."/>
            <person name="Abe K."/>
            <person name="Yokota A."/>
            <person name="Donadio S."/>
            <person name="Cavaletti L."/>
            <person name="Monciardini P."/>
        </authorList>
    </citation>
    <scope>NUCLEOTIDE SEQUENCE [LARGE SCALE GENOMIC DNA]</scope>
    <source>
        <strain evidence="9 10">SOSP1-9</strain>
    </source>
</reference>
<feature type="domain" description="tRNA pseudouridine synthase II TruB subfamily 1 C-terminal" evidence="7">
    <location>
        <begin position="234"/>
        <end position="284"/>
    </location>
</feature>
<dbReference type="Pfam" id="PF16198">
    <property type="entry name" value="TruB_C_2"/>
    <property type="match status" value="1"/>
</dbReference>
<comment type="caution">
    <text evidence="9">The sequence shown here is derived from an EMBL/GenBank/DDBJ whole genome shotgun (WGS) entry which is preliminary data.</text>
</comment>
<dbReference type="HAMAP" id="MF_01080">
    <property type="entry name" value="TruB_bact"/>
    <property type="match status" value="1"/>
</dbReference>
<dbReference type="Gene3D" id="3.30.2350.10">
    <property type="entry name" value="Pseudouridine synthase"/>
    <property type="match status" value="1"/>
</dbReference>
<evidence type="ECO:0000256" key="5">
    <source>
        <dbReference type="HAMAP-Rule" id="MF_01080"/>
    </source>
</evidence>
<name>A0ABQ3VA81_9CHLR</name>
<evidence type="ECO:0000256" key="1">
    <source>
        <dbReference type="ARBA" id="ARBA00000385"/>
    </source>
</evidence>
<dbReference type="CDD" id="cd02573">
    <property type="entry name" value="PseudoU_synth_EcTruB"/>
    <property type="match status" value="1"/>
</dbReference>
<evidence type="ECO:0000259" key="8">
    <source>
        <dbReference type="Pfam" id="PF16198"/>
    </source>
</evidence>
<keyword evidence="10" id="KW-1185">Reference proteome</keyword>
<dbReference type="Pfam" id="PF09157">
    <property type="entry name" value="TruB-C_2"/>
    <property type="match status" value="1"/>
</dbReference>
<dbReference type="InterPro" id="IPR002501">
    <property type="entry name" value="PsdUridine_synth_N"/>
</dbReference>
<evidence type="ECO:0000259" key="6">
    <source>
        <dbReference type="Pfam" id="PF01509"/>
    </source>
</evidence>
<comment type="similarity">
    <text evidence="2 5">Belongs to the pseudouridine synthase TruB family. Type 1 subfamily.</text>
</comment>
<evidence type="ECO:0000256" key="2">
    <source>
        <dbReference type="ARBA" id="ARBA00005642"/>
    </source>
</evidence>
<dbReference type="InterPro" id="IPR014780">
    <property type="entry name" value="tRNA_psdUridine_synth_TruB"/>
</dbReference>
<dbReference type="NCBIfam" id="TIGR00431">
    <property type="entry name" value="TruB"/>
    <property type="match status" value="1"/>
</dbReference>
<feature type="active site" description="Nucleophile" evidence="5">
    <location>
        <position position="38"/>
    </location>
</feature>
<dbReference type="PANTHER" id="PTHR13767">
    <property type="entry name" value="TRNA-PSEUDOURIDINE SYNTHASE"/>
    <property type="match status" value="1"/>
</dbReference>
<dbReference type="SUPFAM" id="SSF55120">
    <property type="entry name" value="Pseudouridine synthase"/>
    <property type="match status" value="1"/>
</dbReference>
<evidence type="ECO:0000313" key="9">
    <source>
        <dbReference type="EMBL" id="GHO83045.1"/>
    </source>
</evidence>
<evidence type="ECO:0000313" key="10">
    <source>
        <dbReference type="Proteomes" id="UP000635565"/>
    </source>
</evidence>
<dbReference type="InterPro" id="IPR032819">
    <property type="entry name" value="TruB_C"/>
</dbReference>
<accession>A0ABQ3VA81</accession>
<keyword evidence="4 5" id="KW-0413">Isomerase</keyword>
<evidence type="ECO:0000259" key="7">
    <source>
        <dbReference type="Pfam" id="PF09157"/>
    </source>
</evidence>
<dbReference type="PANTHER" id="PTHR13767:SF2">
    <property type="entry name" value="PSEUDOURIDYLATE SYNTHASE TRUB1"/>
    <property type="match status" value="1"/>
</dbReference>
<protein>
    <recommendedName>
        <fullName evidence="5">tRNA pseudouridine synthase B</fullName>
        <ecNumber evidence="5">5.4.99.25</ecNumber>
    </recommendedName>
    <alternativeName>
        <fullName evidence="5">tRNA pseudouridine(55) synthase</fullName>
        <shortName evidence="5">Psi55 synthase</shortName>
    </alternativeName>
    <alternativeName>
        <fullName evidence="5">tRNA pseudouridylate synthase</fullName>
    </alternativeName>
    <alternativeName>
        <fullName evidence="5">tRNA-uridine isomerase</fullName>
    </alternativeName>
</protein>
<feature type="domain" description="tRNA pseudouridylate synthase B C-terminal" evidence="8">
    <location>
        <begin position="172"/>
        <end position="231"/>
    </location>
</feature>
<dbReference type="Pfam" id="PF01509">
    <property type="entry name" value="TruB_N"/>
    <property type="match status" value="1"/>
</dbReference>
<gene>
    <name evidence="5 9" type="primary">truB</name>
    <name evidence="9" type="ORF">KSZ_10510</name>
</gene>
<keyword evidence="3 5" id="KW-0819">tRNA processing</keyword>
<dbReference type="InterPro" id="IPR020103">
    <property type="entry name" value="PsdUridine_synth_cat_dom_sf"/>
</dbReference>
<evidence type="ECO:0000256" key="3">
    <source>
        <dbReference type="ARBA" id="ARBA00022694"/>
    </source>
</evidence>
<feature type="domain" description="Pseudouridine synthase II N-terminal" evidence="6">
    <location>
        <begin position="23"/>
        <end position="171"/>
    </location>
</feature>
<comment type="catalytic activity">
    <reaction evidence="1 5">
        <text>uridine(55) in tRNA = pseudouridine(55) in tRNA</text>
        <dbReference type="Rhea" id="RHEA:42532"/>
        <dbReference type="Rhea" id="RHEA-COMP:10101"/>
        <dbReference type="Rhea" id="RHEA-COMP:10102"/>
        <dbReference type="ChEBI" id="CHEBI:65314"/>
        <dbReference type="ChEBI" id="CHEBI:65315"/>
        <dbReference type="EC" id="5.4.99.25"/>
    </reaction>
</comment>
<evidence type="ECO:0000256" key="4">
    <source>
        <dbReference type="ARBA" id="ARBA00023235"/>
    </source>
</evidence>
<comment type="function">
    <text evidence="5">Responsible for synthesis of pseudouridine from uracil-55 in the psi GC loop of transfer RNAs.</text>
</comment>
<dbReference type="Proteomes" id="UP000635565">
    <property type="component" value="Unassembled WGS sequence"/>
</dbReference>
<sequence>MDGILNINKALHMTSHDVVAKIRKLLKQKRVGHTGTLDPEASGVLPICIGQGTRVAEYLSESGKAYQATVTFGMVTDTYDAEGVVVRTADTTRLTREQIETALPHFLGVQQQLPPRYSAIKIQGQPAYKLARAGAEITLEPRTIEIQSLDILAWDNPHLTLAVACSKGTYIRSLAYDLGEYLGCGACLTGLIRTRSGPFVLAESVTLEQLAAAQEQGTLQQYIFPADFALQNYPALHLDEALTQRVMHGNAFAYPTASGTRQAALGRVYGHNGQFLAIATWDAEHHQWKPKKVLL</sequence>
<dbReference type="EC" id="5.4.99.25" evidence="5"/>
<proteinExistence type="inferred from homology"/>
<dbReference type="InterPro" id="IPR015240">
    <property type="entry name" value="tRNA_sdUridine_synth_fam1_C"/>
</dbReference>
<dbReference type="EMBL" id="BNJJ01000003">
    <property type="protein sequence ID" value="GHO83045.1"/>
    <property type="molecule type" value="Genomic_DNA"/>
</dbReference>
<organism evidence="9 10">
    <name type="scientific">Dictyobacter formicarum</name>
    <dbReference type="NCBI Taxonomy" id="2778368"/>
    <lineage>
        <taxon>Bacteria</taxon>
        <taxon>Bacillati</taxon>
        <taxon>Chloroflexota</taxon>
        <taxon>Ktedonobacteria</taxon>
        <taxon>Ktedonobacterales</taxon>
        <taxon>Dictyobacteraceae</taxon>
        <taxon>Dictyobacter</taxon>
    </lineage>
</organism>